<dbReference type="InterPro" id="IPR029063">
    <property type="entry name" value="SAM-dependent_MTases_sf"/>
</dbReference>
<keyword evidence="3" id="KW-1185">Reference proteome</keyword>
<dbReference type="Gene3D" id="3.40.50.150">
    <property type="entry name" value="Vaccinia Virus protein VP39"/>
    <property type="match status" value="1"/>
</dbReference>
<dbReference type="SUPFAM" id="SSF53335">
    <property type="entry name" value="S-adenosyl-L-methionine-dependent methyltransferases"/>
    <property type="match status" value="1"/>
</dbReference>
<proteinExistence type="predicted"/>
<sequence length="109" mass="11722">MDALGGAADRAAALSELGRVLAPGGRLVVTRALRRGADPAWHDQVAAAGLTQEHLDEWPGEPAMWERLHQLWIAHADELRRVLGEARPRTCSARHTGCSPRSAEGELSG</sequence>
<dbReference type="EMBL" id="CP102332">
    <property type="protein sequence ID" value="UUS34615.1"/>
    <property type="molecule type" value="Genomic_DNA"/>
</dbReference>
<reference evidence="2" key="1">
    <citation type="submission" date="2022-08" db="EMBL/GenBank/DDBJ databases">
        <title>Streptomyces changanensis sp. nov., an actinomycete isolated from soil.</title>
        <authorList>
            <person name="Wu H."/>
            <person name="Han L."/>
        </authorList>
    </citation>
    <scope>NUCLEOTIDE SEQUENCE</scope>
    <source>
        <strain evidence="2">HL-66</strain>
    </source>
</reference>
<dbReference type="RefSeq" id="WP_232791031.1">
    <property type="nucleotide sequence ID" value="NZ_CP102332.1"/>
</dbReference>
<organism evidence="2 3">
    <name type="scientific">Streptomyces changanensis</name>
    <dbReference type="NCBI Taxonomy" id="2964669"/>
    <lineage>
        <taxon>Bacteria</taxon>
        <taxon>Bacillati</taxon>
        <taxon>Actinomycetota</taxon>
        <taxon>Actinomycetes</taxon>
        <taxon>Kitasatosporales</taxon>
        <taxon>Streptomycetaceae</taxon>
        <taxon>Streptomyces</taxon>
    </lineage>
</organism>
<evidence type="ECO:0000313" key="3">
    <source>
        <dbReference type="Proteomes" id="UP001060150"/>
    </source>
</evidence>
<evidence type="ECO:0008006" key="4">
    <source>
        <dbReference type="Google" id="ProtNLM"/>
    </source>
</evidence>
<dbReference type="Proteomes" id="UP001060150">
    <property type="component" value="Chromosome"/>
</dbReference>
<feature type="region of interest" description="Disordered" evidence="1">
    <location>
        <begin position="90"/>
        <end position="109"/>
    </location>
</feature>
<evidence type="ECO:0000256" key="1">
    <source>
        <dbReference type="SAM" id="MobiDB-lite"/>
    </source>
</evidence>
<name>A0ABY5NF31_9ACTN</name>
<protein>
    <recommendedName>
        <fullName evidence="4">Methyltransferase</fullName>
    </recommendedName>
</protein>
<evidence type="ECO:0000313" key="2">
    <source>
        <dbReference type="EMBL" id="UUS34615.1"/>
    </source>
</evidence>
<accession>A0ABY5NF31</accession>
<gene>
    <name evidence="2" type="ORF">NRO40_29915</name>
</gene>